<dbReference type="CDD" id="cd03396">
    <property type="entry name" value="PAP2_like_6"/>
    <property type="match status" value="1"/>
</dbReference>
<dbReference type="AlphaFoldDB" id="A0A8J7LZ67"/>
<proteinExistence type="predicted"/>
<feature type="transmembrane region" description="Helical" evidence="1">
    <location>
        <begin position="58"/>
        <end position="78"/>
    </location>
</feature>
<protein>
    <submittedName>
        <fullName evidence="3">Phosphatase PAP2 family protein</fullName>
    </submittedName>
</protein>
<dbReference type="InterPro" id="IPR036938">
    <property type="entry name" value="PAP2/HPO_sf"/>
</dbReference>
<dbReference type="RefSeq" id="WP_199384846.1">
    <property type="nucleotide sequence ID" value="NZ_JAEMHM010000011.1"/>
</dbReference>
<sequence>MQNSKALRDFLVPVLVLLVGTGLIAATGFDLLVERHFYDQVGGWVGKNFFPVTILYRFGFYPAFIVGGVALVVFFYSFITPRALCYRKGALFLVLLLVLGPGLLVNSYFKDHWGRPRPAHLQMFGGTERMPYHQIWERGVAGQGKSFPSGHAAAAFYLFAPYFVLRRRAPEKARRYLALGLIYGVFMGIARMSQGGHFPSDVLWAGGITYLVGVVLTHLLKLDEEPDPQLETLP</sequence>
<evidence type="ECO:0000259" key="2">
    <source>
        <dbReference type="SMART" id="SM00014"/>
    </source>
</evidence>
<keyword evidence="4" id="KW-1185">Reference proteome</keyword>
<dbReference type="PANTHER" id="PTHR14969:SF13">
    <property type="entry name" value="AT30094P"/>
    <property type="match status" value="1"/>
</dbReference>
<reference evidence="3" key="1">
    <citation type="submission" date="2020-12" db="EMBL/GenBank/DDBJ databases">
        <title>Geomonas sp. Red875, isolated from river sediment.</title>
        <authorList>
            <person name="Xu Z."/>
            <person name="Zhang Z."/>
            <person name="Masuda Y."/>
            <person name="Itoh H."/>
            <person name="Senoo K."/>
        </authorList>
    </citation>
    <scope>NUCLEOTIDE SEQUENCE</scope>
    <source>
        <strain evidence="3">Red875</strain>
    </source>
</reference>
<keyword evidence="1" id="KW-1133">Transmembrane helix</keyword>
<evidence type="ECO:0000313" key="4">
    <source>
        <dbReference type="Proteomes" id="UP000636888"/>
    </source>
</evidence>
<feature type="domain" description="Phosphatidic acid phosphatase type 2/haloperoxidase" evidence="2">
    <location>
        <begin position="90"/>
        <end position="217"/>
    </location>
</feature>
<dbReference type="Pfam" id="PF01569">
    <property type="entry name" value="PAP2"/>
    <property type="match status" value="1"/>
</dbReference>
<dbReference type="EMBL" id="JAEMHM010000011">
    <property type="protein sequence ID" value="MBJ6725956.1"/>
    <property type="molecule type" value="Genomic_DNA"/>
</dbReference>
<feature type="transmembrane region" description="Helical" evidence="1">
    <location>
        <begin position="202"/>
        <end position="220"/>
    </location>
</feature>
<gene>
    <name evidence="3" type="ORF">JFN93_14660</name>
</gene>
<keyword evidence="1" id="KW-0812">Transmembrane</keyword>
<comment type="caution">
    <text evidence="3">The sequence shown here is derived from an EMBL/GenBank/DDBJ whole genome shotgun (WGS) entry which is preliminary data.</text>
</comment>
<accession>A0A8J7LZ67</accession>
<dbReference type="Gene3D" id="1.20.144.10">
    <property type="entry name" value="Phosphatidic acid phosphatase type 2/haloperoxidase"/>
    <property type="match status" value="1"/>
</dbReference>
<feature type="transmembrane region" description="Helical" evidence="1">
    <location>
        <begin position="176"/>
        <end position="196"/>
    </location>
</feature>
<feature type="transmembrane region" description="Helical" evidence="1">
    <location>
        <begin position="90"/>
        <end position="109"/>
    </location>
</feature>
<dbReference type="PANTHER" id="PTHR14969">
    <property type="entry name" value="SPHINGOSINE-1-PHOSPHATE PHOSPHOHYDROLASE"/>
    <property type="match status" value="1"/>
</dbReference>
<evidence type="ECO:0000313" key="3">
    <source>
        <dbReference type="EMBL" id="MBJ6725956.1"/>
    </source>
</evidence>
<feature type="transmembrane region" description="Helical" evidence="1">
    <location>
        <begin position="146"/>
        <end position="164"/>
    </location>
</feature>
<keyword evidence="1" id="KW-0472">Membrane</keyword>
<name>A0A8J7LZ67_9BACT</name>
<dbReference type="SUPFAM" id="SSF48317">
    <property type="entry name" value="Acid phosphatase/Vanadium-dependent haloperoxidase"/>
    <property type="match status" value="1"/>
</dbReference>
<organism evidence="3 4">
    <name type="scientific">Geomesophilobacter sediminis</name>
    <dbReference type="NCBI Taxonomy" id="2798584"/>
    <lineage>
        <taxon>Bacteria</taxon>
        <taxon>Pseudomonadati</taxon>
        <taxon>Thermodesulfobacteriota</taxon>
        <taxon>Desulfuromonadia</taxon>
        <taxon>Geobacterales</taxon>
        <taxon>Geobacteraceae</taxon>
        <taxon>Geomesophilobacter</taxon>
    </lineage>
</organism>
<dbReference type="InterPro" id="IPR000326">
    <property type="entry name" value="PAP2/HPO"/>
</dbReference>
<dbReference type="SMART" id="SM00014">
    <property type="entry name" value="acidPPc"/>
    <property type="match status" value="1"/>
</dbReference>
<evidence type="ECO:0000256" key="1">
    <source>
        <dbReference type="SAM" id="Phobius"/>
    </source>
</evidence>
<dbReference type="Proteomes" id="UP000636888">
    <property type="component" value="Unassembled WGS sequence"/>
</dbReference>